<reference evidence="3 4" key="1">
    <citation type="submission" date="2024-09" db="EMBL/GenBank/DDBJ databases">
        <authorList>
            <person name="Sun Q."/>
            <person name="Mori K."/>
        </authorList>
    </citation>
    <scope>NUCLEOTIDE SEQUENCE [LARGE SCALE GENOMIC DNA]</scope>
    <source>
        <strain evidence="3 4">CICC 11035S</strain>
    </source>
</reference>
<accession>A0ABV6SFN7</accession>
<keyword evidence="2" id="KW-1133">Transmembrane helix</keyword>
<keyword evidence="2" id="KW-0812">Transmembrane</keyword>
<dbReference type="RefSeq" id="WP_267223698.1">
    <property type="nucleotide sequence ID" value="NZ_JAPCWC010000026.1"/>
</dbReference>
<gene>
    <name evidence="3" type="ORF">ACFFF8_20080</name>
</gene>
<dbReference type="Gene3D" id="1.10.287.130">
    <property type="match status" value="1"/>
</dbReference>
<evidence type="ECO:0000256" key="1">
    <source>
        <dbReference type="SAM" id="MobiDB-lite"/>
    </source>
</evidence>
<protein>
    <recommendedName>
        <fullName evidence="5">Histidine kinase</fullName>
    </recommendedName>
</protein>
<name>A0ABV6SFN7_9SPHN</name>
<keyword evidence="4" id="KW-1185">Reference proteome</keyword>
<proteinExistence type="predicted"/>
<evidence type="ECO:0000313" key="3">
    <source>
        <dbReference type="EMBL" id="MFC0686888.1"/>
    </source>
</evidence>
<dbReference type="EMBL" id="JBHLTM010000077">
    <property type="protein sequence ID" value="MFC0686888.1"/>
    <property type="molecule type" value="Genomic_DNA"/>
</dbReference>
<feature type="transmembrane region" description="Helical" evidence="2">
    <location>
        <begin position="155"/>
        <end position="177"/>
    </location>
</feature>
<organism evidence="3 4">
    <name type="scientific">Novosphingobium clariflavum</name>
    <dbReference type="NCBI Taxonomy" id="2029884"/>
    <lineage>
        <taxon>Bacteria</taxon>
        <taxon>Pseudomonadati</taxon>
        <taxon>Pseudomonadota</taxon>
        <taxon>Alphaproteobacteria</taxon>
        <taxon>Sphingomonadales</taxon>
        <taxon>Sphingomonadaceae</taxon>
        <taxon>Novosphingobium</taxon>
    </lineage>
</organism>
<evidence type="ECO:0008006" key="5">
    <source>
        <dbReference type="Google" id="ProtNLM"/>
    </source>
</evidence>
<evidence type="ECO:0000313" key="4">
    <source>
        <dbReference type="Proteomes" id="UP001589858"/>
    </source>
</evidence>
<feature type="transmembrane region" description="Helical" evidence="2">
    <location>
        <begin position="85"/>
        <end position="100"/>
    </location>
</feature>
<feature type="transmembrane region" description="Helical" evidence="2">
    <location>
        <begin position="63"/>
        <end position="79"/>
    </location>
</feature>
<feature type="region of interest" description="Disordered" evidence="1">
    <location>
        <begin position="14"/>
        <end position="43"/>
    </location>
</feature>
<feature type="transmembrane region" description="Helical" evidence="2">
    <location>
        <begin position="189"/>
        <end position="208"/>
    </location>
</feature>
<evidence type="ECO:0000256" key="2">
    <source>
        <dbReference type="SAM" id="Phobius"/>
    </source>
</evidence>
<comment type="caution">
    <text evidence="3">The sequence shown here is derived from an EMBL/GenBank/DDBJ whole genome shotgun (WGS) entry which is preliminary data.</text>
</comment>
<sequence>MTRSTSTVVELADFTARRERDAAGGDPGSPPPAGKGPRSPGKGSAFPAGLALRMRAWEDGTRFFPLVTALGAIVFGLALPHAPETAMAAALAVGALVVLNRRLKLGLVTLVLGINLLVSGPAQQAPESWTLVSLAMAGLFMPQRRLTLALQPPRWVWIVVLALVIACRAAALPQFGLMQIGPAQFGQSGAAITIIGMPLAAYLGAGLARRLAVADARLLSWGEEGLVPVTRDLLLGRVTSGMLHDLAQPLNVISMANGNMGYIIDQLDIDAQTKANLADRIARISTHTEAAAQILSLFRSFGRDSQGEPGHLTVRDVLARAVAATRSNVRHHGVVLEIGGDALEHPVPAHHGALEMMAVAALLNAFAAFIHADGSKRKGTVRVAASLGPAFVSITVQCRDERGT</sequence>
<keyword evidence="2" id="KW-0472">Membrane</keyword>
<dbReference type="Proteomes" id="UP001589858">
    <property type="component" value="Unassembled WGS sequence"/>
</dbReference>